<protein>
    <recommendedName>
        <fullName evidence="3">Glutaminase</fullName>
    </recommendedName>
</protein>
<gene>
    <name evidence="1" type="ORF">E6C70_09445</name>
</gene>
<accession>A0A4S4FXQ0</accession>
<proteinExistence type="predicted"/>
<dbReference type="OrthoDB" id="5122834at2"/>
<dbReference type="AlphaFoldDB" id="A0A4S4FXQ0"/>
<name>A0A4S4FXQ0_9MICO</name>
<keyword evidence="2" id="KW-1185">Reference proteome</keyword>
<evidence type="ECO:0000313" key="2">
    <source>
        <dbReference type="Proteomes" id="UP000307380"/>
    </source>
</evidence>
<comment type="caution">
    <text evidence="1">The sequence shown here is derived from an EMBL/GenBank/DDBJ whole genome shotgun (WGS) entry which is preliminary data.</text>
</comment>
<dbReference type="RefSeq" id="WP_136424274.1">
    <property type="nucleotide sequence ID" value="NZ_SSSN01000005.1"/>
</dbReference>
<organism evidence="1 2">
    <name type="scientific">Orlajensenia flava</name>
    <dbReference type="NCBI Taxonomy" id="2565934"/>
    <lineage>
        <taxon>Bacteria</taxon>
        <taxon>Bacillati</taxon>
        <taxon>Actinomycetota</taxon>
        <taxon>Actinomycetes</taxon>
        <taxon>Micrococcales</taxon>
        <taxon>Microbacteriaceae</taxon>
        <taxon>Orlajensenia</taxon>
    </lineage>
</organism>
<evidence type="ECO:0008006" key="3">
    <source>
        <dbReference type="Google" id="ProtNLM"/>
    </source>
</evidence>
<dbReference type="EMBL" id="SSSN01000005">
    <property type="protein sequence ID" value="THG34476.1"/>
    <property type="molecule type" value="Genomic_DNA"/>
</dbReference>
<sequence>MDAGVERARQAVTDAVARLSDAGARDEALARYVGDRRTLGIRRAPRMESIGRVWRLGTLLVARDGSVFATGALTRALPPGRPAFQSLSAEERRDYRAAAHRGRFVEGEAVNFDATPIPLDETLANASGPIVLRDDEPMVRWSAASDALVPLADYLRDRVDLLVHPPQGA</sequence>
<reference evidence="1 2" key="1">
    <citation type="submission" date="2019-04" db="EMBL/GenBank/DDBJ databases">
        <authorList>
            <person name="Jiang L."/>
        </authorList>
    </citation>
    <scope>NUCLEOTIDE SEQUENCE [LARGE SCALE GENOMIC DNA]</scope>
    <source>
        <strain evidence="1 2">YIM 131861</strain>
    </source>
</reference>
<evidence type="ECO:0000313" key="1">
    <source>
        <dbReference type="EMBL" id="THG34476.1"/>
    </source>
</evidence>
<dbReference type="Proteomes" id="UP000307380">
    <property type="component" value="Unassembled WGS sequence"/>
</dbReference>